<comment type="cofactor">
    <cofactor evidence="1">
        <name>heme b</name>
        <dbReference type="ChEBI" id="CHEBI:60344"/>
    </cofactor>
</comment>
<keyword evidence="10" id="KW-0408">Iron</keyword>
<evidence type="ECO:0000256" key="1">
    <source>
        <dbReference type="ARBA" id="ARBA00001970"/>
    </source>
</evidence>
<accession>A0A839T567</accession>
<organism evidence="15 16">
    <name type="scientific">Azomonas macrocytogenes</name>
    <name type="common">Azotobacter macrocytogenes</name>
    <dbReference type="NCBI Taxonomy" id="69962"/>
    <lineage>
        <taxon>Bacteria</taxon>
        <taxon>Pseudomonadati</taxon>
        <taxon>Pseudomonadota</taxon>
        <taxon>Gammaproteobacteria</taxon>
        <taxon>Pseudomonadales</taxon>
        <taxon>Pseudomonadaceae</taxon>
        <taxon>Azomonas</taxon>
    </lineage>
</organism>
<evidence type="ECO:0000256" key="2">
    <source>
        <dbReference type="ARBA" id="ARBA00004651"/>
    </source>
</evidence>
<keyword evidence="6 13" id="KW-0812">Transmembrane</keyword>
<keyword evidence="7" id="KW-0479">Metal-binding</keyword>
<dbReference type="Pfam" id="PF01292">
    <property type="entry name" value="Ni_hydr_CYTB"/>
    <property type="match status" value="1"/>
</dbReference>
<keyword evidence="9 13" id="KW-1133">Transmembrane helix</keyword>
<feature type="transmembrane region" description="Helical" evidence="13">
    <location>
        <begin position="20"/>
        <end position="38"/>
    </location>
</feature>
<name>A0A839T567_AZOMA</name>
<dbReference type="GO" id="GO:0022904">
    <property type="term" value="P:respiratory electron transport chain"/>
    <property type="evidence" value="ECO:0007669"/>
    <property type="project" value="InterPro"/>
</dbReference>
<evidence type="ECO:0000313" key="15">
    <source>
        <dbReference type="EMBL" id="MBB3103454.1"/>
    </source>
</evidence>
<keyword evidence="5" id="KW-0349">Heme</keyword>
<keyword evidence="11 13" id="KW-0472">Membrane</keyword>
<keyword evidence="3" id="KW-0813">Transport</keyword>
<dbReference type="PANTHER" id="PTHR30529">
    <property type="entry name" value="CYTOCHROME B561"/>
    <property type="match status" value="1"/>
</dbReference>
<dbReference type="InterPro" id="IPR016174">
    <property type="entry name" value="Di-haem_cyt_TM"/>
</dbReference>
<keyword evidence="16" id="KW-1185">Reference proteome</keyword>
<comment type="similarity">
    <text evidence="12">Belongs to the cytochrome b561 family.</text>
</comment>
<feature type="transmembrane region" description="Helical" evidence="13">
    <location>
        <begin position="44"/>
        <end position="66"/>
    </location>
</feature>
<evidence type="ECO:0000256" key="4">
    <source>
        <dbReference type="ARBA" id="ARBA00022475"/>
    </source>
</evidence>
<feature type="transmembrane region" description="Helical" evidence="13">
    <location>
        <begin position="144"/>
        <end position="166"/>
    </location>
</feature>
<feature type="transmembrane region" description="Helical" evidence="13">
    <location>
        <begin position="92"/>
        <end position="117"/>
    </location>
</feature>
<evidence type="ECO:0000256" key="13">
    <source>
        <dbReference type="SAM" id="Phobius"/>
    </source>
</evidence>
<dbReference type="InterPro" id="IPR052168">
    <property type="entry name" value="Cytochrome_b561_oxidase"/>
</dbReference>
<evidence type="ECO:0000313" key="16">
    <source>
        <dbReference type="Proteomes" id="UP000549250"/>
    </source>
</evidence>
<dbReference type="Gene3D" id="1.20.950.20">
    <property type="entry name" value="Transmembrane di-heme cytochromes, Chain C"/>
    <property type="match status" value="2"/>
</dbReference>
<keyword evidence="8" id="KW-0249">Electron transport</keyword>
<dbReference type="SUPFAM" id="SSF81342">
    <property type="entry name" value="Transmembrane di-heme cytochromes"/>
    <property type="match status" value="1"/>
</dbReference>
<dbReference type="GO" id="GO:0020037">
    <property type="term" value="F:heme binding"/>
    <property type="evidence" value="ECO:0007669"/>
    <property type="project" value="TreeGrafter"/>
</dbReference>
<gene>
    <name evidence="15" type="ORF">FHR87_001850</name>
</gene>
<proteinExistence type="inferred from homology"/>
<sequence>MKSPATHYFHPLARSLHWSMAVLIIAMLFIGVGMVASVSPHHAWLVALHKPLGIALLGLAMLRLIVRLTHSTPPLPTDLPGWQKLAAKLSHYLLYVLMFAQPLVGWAMLSAGGYPIMLGSSLQLPPLLAQNIQSYALLRPTHTWLAYLFFATILVHAAAGLFHGLIRRDGVFTSMTGSRH</sequence>
<dbReference type="GO" id="GO:0009055">
    <property type="term" value="F:electron transfer activity"/>
    <property type="evidence" value="ECO:0007669"/>
    <property type="project" value="InterPro"/>
</dbReference>
<dbReference type="EMBL" id="JACHXI010000007">
    <property type="protein sequence ID" value="MBB3103454.1"/>
    <property type="molecule type" value="Genomic_DNA"/>
</dbReference>
<comment type="caution">
    <text evidence="15">The sequence shown here is derived from an EMBL/GenBank/DDBJ whole genome shotgun (WGS) entry which is preliminary data.</text>
</comment>
<dbReference type="GO" id="GO:0046872">
    <property type="term" value="F:metal ion binding"/>
    <property type="evidence" value="ECO:0007669"/>
    <property type="project" value="UniProtKB-KW"/>
</dbReference>
<reference evidence="15 16" key="1">
    <citation type="submission" date="2020-08" db="EMBL/GenBank/DDBJ databases">
        <title>Genomic Encyclopedia of Type Strains, Phase III (KMG-III): the genomes of soil and plant-associated and newly described type strains.</title>
        <authorList>
            <person name="Whitman W."/>
        </authorList>
    </citation>
    <scope>NUCLEOTIDE SEQUENCE [LARGE SCALE GENOMIC DNA]</scope>
    <source>
        <strain evidence="15 16">CECT 4462</strain>
    </source>
</reference>
<evidence type="ECO:0000256" key="6">
    <source>
        <dbReference type="ARBA" id="ARBA00022692"/>
    </source>
</evidence>
<evidence type="ECO:0000256" key="7">
    <source>
        <dbReference type="ARBA" id="ARBA00022723"/>
    </source>
</evidence>
<dbReference type="InterPro" id="IPR011577">
    <property type="entry name" value="Cyt_b561_bac/Ni-Hgenase"/>
</dbReference>
<protein>
    <submittedName>
        <fullName evidence="15">Cytochrome b561</fullName>
    </submittedName>
</protein>
<dbReference type="RefSeq" id="WP_183166396.1">
    <property type="nucleotide sequence ID" value="NZ_JACHXI010000007.1"/>
</dbReference>
<keyword evidence="4" id="KW-1003">Cell membrane</keyword>
<evidence type="ECO:0000256" key="9">
    <source>
        <dbReference type="ARBA" id="ARBA00022989"/>
    </source>
</evidence>
<evidence type="ECO:0000256" key="11">
    <source>
        <dbReference type="ARBA" id="ARBA00023136"/>
    </source>
</evidence>
<evidence type="ECO:0000256" key="3">
    <source>
        <dbReference type="ARBA" id="ARBA00022448"/>
    </source>
</evidence>
<dbReference type="Proteomes" id="UP000549250">
    <property type="component" value="Unassembled WGS sequence"/>
</dbReference>
<evidence type="ECO:0000259" key="14">
    <source>
        <dbReference type="Pfam" id="PF01292"/>
    </source>
</evidence>
<comment type="subcellular location">
    <subcellularLocation>
        <location evidence="2">Cell membrane</location>
        <topology evidence="2">Multi-pass membrane protein</topology>
    </subcellularLocation>
</comment>
<dbReference type="AlphaFoldDB" id="A0A839T567"/>
<feature type="domain" description="Cytochrome b561 bacterial/Ni-hydrogenase" evidence="14">
    <location>
        <begin position="9"/>
        <end position="177"/>
    </location>
</feature>
<evidence type="ECO:0000256" key="8">
    <source>
        <dbReference type="ARBA" id="ARBA00022982"/>
    </source>
</evidence>
<evidence type="ECO:0000256" key="5">
    <source>
        <dbReference type="ARBA" id="ARBA00022617"/>
    </source>
</evidence>
<dbReference type="PANTHER" id="PTHR30529:SF6">
    <property type="entry name" value="BLL0291 PROTEIN"/>
    <property type="match status" value="1"/>
</dbReference>
<evidence type="ECO:0000256" key="10">
    <source>
        <dbReference type="ARBA" id="ARBA00023004"/>
    </source>
</evidence>
<dbReference type="GO" id="GO:0005886">
    <property type="term" value="C:plasma membrane"/>
    <property type="evidence" value="ECO:0007669"/>
    <property type="project" value="UniProtKB-SubCell"/>
</dbReference>
<evidence type="ECO:0000256" key="12">
    <source>
        <dbReference type="ARBA" id="ARBA00037975"/>
    </source>
</evidence>